<organism evidence="8 9">
    <name type="scientific">Cyprinus carpio carpio</name>
    <dbReference type="NCBI Taxonomy" id="630221"/>
    <lineage>
        <taxon>Eukaryota</taxon>
        <taxon>Metazoa</taxon>
        <taxon>Chordata</taxon>
        <taxon>Craniata</taxon>
        <taxon>Vertebrata</taxon>
        <taxon>Euteleostomi</taxon>
        <taxon>Actinopterygii</taxon>
        <taxon>Neopterygii</taxon>
        <taxon>Teleostei</taxon>
        <taxon>Ostariophysi</taxon>
        <taxon>Cypriniformes</taxon>
        <taxon>Cyprinidae</taxon>
        <taxon>Cyprininae</taxon>
        <taxon>Cyprinus</taxon>
    </lineage>
</organism>
<keyword evidence="9" id="KW-1185">Reference proteome</keyword>
<feature type="compositionally biased region" description="Basic and acidic residues" evidence="7">
    <location>
        <begin position="121"/>
        <end position="131"/>
    </location>
</feature>
<dbReference type="Ensembl" id="ENSCCRT00000183351.1">
    <property type="protein sequence ID" value="ENSCCRP00000150641.1"/>
    <property type="gene ID" value="ENSCCRG00000039342.2"/>
</dbReference>
<dbReference type="InterPro" id="IPR027534">
    <property type="entry name" value="Ribosomal_P1/P2"/>
</dbReference>
<dbReference type="Proteomes" id="UP001108240">
    <property type="component" value="Unplaced"/>
</dbReference>
<reference evidence="8" key="2">
    <citation type="submission" date="2025-09" db="UniProtKB">
        <authorList>
            <consortium name="Ensembl"/>
        </authorList>
    </citation>
    <scope>IDENTIFICATION</scope>
</reference>
<dbReference type="HAMAP" id="MF_01478">
    <property type="entry name" value="Ribosomal_L12_arch"/>
    <property type="match status" value="1"/>
</dbReference>
<evidence type="ECO:0000313" key="9">
    <source>
        <dbReference type="Proteomes" id="UP001108240"/>
    </source>
</evidence>
<keyword evidence="3" id="KW-0689">Ribosomal protein</keyword>
<evidence type="ECO:0000256" key="7">
    <source>
        <dbReference type="SAM" id="MobiDB-lite"/>
    </source>
</evidence>
<protein>
    <recommendedName>
        <fullName evidence="5">Large ribosomal subunit protein P2</fullName>
    </recommendedName>
    <alternativeName>
        <fullName evidence="6">60S acidic ribosomal protein P2</fullName>
    </alternativeName>
</protein>
<dbReference type="GO" id="GO:0022625">
    <property type="term" value="C:cytosolic large ribosomal subunit"/>
    <property type="evidence" value="ECO:0007669"/>
    <property type="project" value="InterPro"/>
</dbReference>
<dbReference type="CDD" id="cd05833">
    <property type="entry name" value="Ribosomal_P2"/>
    <property type="match status" value="1"/>
</dbReference>
<comment type="similarity">
    <text evidence="2">Belongs to the eukaryotic ribosomal protein P1/P2 family.</text>
</comment>
<feature type="region of interest" description="Disordered" evidence="7">
    <location>
        <begin position="114"/>
        <end position="145"/>
    </location>
</feature>
<evidence type="ECO:0000256" key="3">
    <source>
        <dbReference type="ARBA" id="ARBA00022980"/>
    </source>
</evidence>
<evidence type="ECO:0000256" key="5">
    <source>
        <dbReference type="ARBA" id="ARBA00035301"/>
    </source>
</evidence>
<dbReference type="GO" id="GO:0003735">
    <property type="term" value="F:structural constituent of ribosome"/>
    <property type="evidence" value="ECO:0007669"/>
    <property type="project" value="InterPro"/>
</dbReference>
<dbReference type="PANTHER" id="PTHR21141">
    <property type="entry name" value="60S ACIDIC RIBOSOMAL PROTEIN FAMILY MEMBER"/>
    <property type="match status" value="1"/>
</dbReference>
<dbReference type="InterPro" id="IPR038716">
    <property type="entry name" value="P1/P2_N_sf"/>
</dbReference>
<dbReference type="AlphaFoldDB" id="A0A9J8B7M8"/>
<dbReference type="OMA" id="EESHEDM"/>
<evidence type="ECO:0000256" key="1">
    <source>
        <dbReference type="ARBA" id="ARBA00003362"/>
    </source>
</evidence>
<evidence type="ECO:0000313" key="8">
    <source>
        <dbReference type="Ensembl" id="ENSCCRP00000150641.1"/>
    </source>
</evidence>
<dbReference type="GO" id="GO:0002182">
    <property type="term" value="P:cytoplasmic translational elongation"/>
    <property type="evidence" value="ECO:0007669"/>
    <property type="project" value="InterPro"/>
</dbReference>
<dbReference type="Pfam" id="PF00428">
    <property type="entry name" value="Ribosomal_60s"/>
    <property type="match status" value="1"/>
</dbReference>
<dbReference type="GeneTree" id="ENSGT00550000074828"/>
<name>A0A9J8B7M8_CYPCA</name>
<dbReference type="FunFam" id="1.10.10.1410:FF:000002">
    <property type="entry name" value="60S acidic ribosomal protein P2"/>
    <property type="match status" value="1"/>
</dbReference>
<dbReference type="PANTHER" id="PTHR21141:SF5">
    <property type="entry name" value="LARGE RIBOSOMAL SUBUNIT PROTEIN P2"/>
    <property type="match status" value="1"/>
</dbReference>
<evidence type="ECO:0000256" key="2">
    <source>
        <dbReference type="ARBA" id="ARBA00005436"/>
    </source>
</evidence>
<evidence type="ECO:0000256" key="4">
    <source>
        <dbReference type="ARBA" id="ARBA00023274"/>
    </source>
</evidence>
<proteinExistence type="inferred from homology"/>
<dbReference type="InterPro" id="IPR044076">
    <property type="entry name" value="Ribosomal_P2"/>
</dbReference>
<comment type="function">
    <text evidence="1">Plays an important role in the elongation step of protein synthesis.</text>
</comment>
<accession>A0A9J8B7M8</accession>
<dbReference type="Gene3D" id="1.10.10.1410">
    <property type="match status" value="1"/>
</dbReference>
<evidence type="ECO:0000256" key="6">
    <source>
        <dbReference type="ARBA" id="ARBA00035443"/>
    </source>
</evidence>
<keyword evidence="4" id="KW-0687">Ribonucleoprotein</keyword>
<reference evidence="8" key="1">
    <citation type="submission" date="2025-08" db="UniProtKB">
        <authorList>
            <consortium name="Ensembl"/>
        </authorList>
    </citation>
    <scope>IDENTIFICATION</scope>
</reference>
<sequence>MRYVAAYLLAALGGKESPSTGDIKKILDSVGIEADDTRMSKVVSELNGKNLEEVIAQVGTLQVMLTSGCSNQAVVYNSGQKALAKLSMISGFSKLASVPSGGAVAASSAAAPSAAAAAPAAEEKKEEKKEESEESEDDMGFGLFD</sequence>